<dbReference type="PANTHER" id="PTHR11109:SF7">
    <property type="entry name" value="GTP CYCLOHYDROLASE 1"/>
    <property type="match status" value="1"/>
</dbReference>
<feature type="compositionally biased region" description="Basic and acidic residues" evidence="11">
    <location>
        <begin position="11"/>
        <end position="29"/>
    </location>
</feature>
<organism evidence="13 14">
    <name type="scientific">Gonapodya prolifera (strain JEL478)</name>
    <name type="common">Monoblepharis prolifera</name>
    <dbReference type="NCBI Taxonomy" id="1344416"/>
    <lineage>
        <taxon>Eukaryota</taxon>
        <taxon>Fungi</taxon>
        <taxon>Fungi incertae sedis</taxon>
        <taxon>Chytridiomycota</taxon>
        <taxon>Chytridiomycota incertae sedis</taxon>
        <taxon>Monoblepharidomycetes</taxon>
        <taxon>Monoblepharidales</taxon>
        <taxon>Gonapodyaceae</taxon>
        <taxon>Gonapodya</taxon>
    </lineage>
</organism>
<dbReference type="GO" id="GO:0005737">
    <property type="term" value="C:cytoplasm"/>
    <property type="evidence" value="ECO:0007669"/>
    <property type="project" value="TreeGrafter"/>
</dbReference>
<accession>A0A139AG57</accession>
<comment type="pathway">
    <text evidence="1">Cofactor biosynthesis; 7,8-dihydroneopterin triphosphate biosynthesis; 7,8-dihydroneopterin triphosphate from GTP: step 1/1.</text>
</comment>
<dbReference type="GO" id="GO:0046656">
    <property type="term" value="P:folic acid biosynthetic process"/>
    <property type="evidence" value="ECO:0007669"/>
    <property type="project" value="UniProtKB-KW"/>
</dbReference>
<gene>
    <name evidence="13" type="ORF">M427DRAFT_98499</name>
</gene>
<dbReference type="OrthoDB" id="4966at2759"/>
<comment type="similarity">
    <text evidence="2">Belongs to the GTP cyclohydrolase I family.</text>
</comment>
<evidence type="ECO:0000256" key="9">
    <source>
        <dbReference type="ARBA" id="ARBA00030854"/>
    </source>
</evidence>
<dbReference type="PANTHER" id="PTHR11109">
    <property type="entry name" value="GTP CYCLOHYDROLASE I"/>
    <property type="match status" value="1"/>
</dbReference>
<name>A0A139AG57_GONPJ</name>
<dbReference type="UniPathway" id="UPA00848">
    <property type="reaction ID" value="UER00151"/>
</dbReference>
<keyword evidence="8" id="KW-0342">GTP-binding</keyword>
<evidence type="ECO:0000256" key="2">
    <source>
        <dbReference type="ARBA" id="ARBA00008085"/>
    </source>
</evidence>
<keyword evidence="14" id="KW-1185">Reference proteome</keyword>
<dbReference type="InterPro" id="IPR018234">
    <property type="entry name" value="GTP_CycHdrlase_I_CS"/>
</dbReference>
<dbReference type="InterPro" id="IPR043133">
    <property type="entry name" value="GTP-CH-I_C/QueF"/>
</dbReference>
<keyword evidence="5" id="KW-0547">Nucleotide-binding</keyword>
<sequence length="362" mass="39537">MNGHATGEPLSQKERQELEEIVREARSSEEDGGEYDEDKSNVLDEGDEVSHAGQSRVHGASTTAADGYEINVQPLHRLSPPRSRVATATGARSPDRHVNGAGPPSSAAINHSSPTANGIHVHGIITNPRVAAVAQEENGSKSGSFGFSSTRSLSPMPDPDGLSWPSIGTRARKDESPEERQKRVEKLTAAVRTMLECIGEDPDREGLLKTPERYAKALLFLTKGYEENILDVVNGAVFKEDHDEMVIVKGIDVFSLCEHHCVPFTGKISIGYLPSSRVLGLSKVARIAEMFARRLQLQERLTKQVAVALEQILKPRGVAVVMEASHLCMVMRGVQKPGSKTVTSCMLGGFRTDHRTREEFLR</sequence>
<evidence type="ECO:0000313" key="13">
    <source>
        <dbReference type="EMBL" id="KXS15791.1"/>
    </source>
</evidence>
<dbReference type="GO" id="GO:0005525">
    <property type="term" value="F:GTP binding"/>
    <property type="evidence" value="ECO:0007669"/>
    <property type="project" value="UniProtKB-KW"/>
</dbReference>
<evidence type="ECO:0000256" key="1">
    <source>
        <dbReference type="ARBA" id="ARBA00005080"/>
    </source>
</evidence>
<reference evidence="13 14" key="1">
    <citation type="journal article" date="2015" name="Genome Biol. Evol.">
        <title>Phylogenomic analyses indicate that early fungi evolved digesting cell walls of algal ancestors of land plants.</title>
        <authorList>
            <person name="Chang Y."/>
            <person name="Wang S."/>
            <person name="Sekimoto S."/>
            <person name="Aerts A.L."/>
            <person name="Choi C."/>
            <person name="Clum A."/>
            <person name="LaButti K.M."/>
            <person name="Lindquist E.A."/>
            <person name="Yee Ngan C."/>
            <person name="Ohm R.A."/>
            <person name="Salamov A.A."/>
            <person name="Grigoriev I.V."/>
            <person name="Spatafora J.W."/>
            <person name="Berbee M.L."/>
        </authorList>
    </citation>
    <scope>NUCLEOTIDE SEQUENCE [LARGE SCALE GENOMIC DNA]</scope>
    <source>
        <strain evidence="13 14">JEL478</strain>
    </source>
</reference>
<dbReference type="Gene3D" id="3.30.1130.10">
    <property type="match status" value="1"/>
</dbReference>
<dbReference type="NCBIfam" id="TIGR00063">
    <property type="entry name" value="folE"/>
    <property type="match status" value="1"/>
</dbReference>
<dbReference type="InterPro" id="IPR001474">
    <property type="entry name" value="GTP_CycHdrlase_I"/>
</dbReference>
<evidence type="ECO:0000256" key="7">
    <source>
        <dbReference type="ARBA" id="ARBA00022909"/>
    </source>
</evidence>
<dbReference type="Gene3D" id="1.10.286.10">
    <property type="match status" value="1"/>
</dbReference>
<dbReference type="EMBL" id="KQ965759">
    <property type="protein sequence ID" value="KXS15791.1"/>
    <property type="molecule type" value="Genomic_DNA"/>
</dbReference>
<dbReference type="GO" id="GO:0046654">
    <property type="term" value="P:tetrahydrofolate biosynthetic process"/>
    <property type="evidence" value="ECO:0007669"/>
    <property type="project" value="InterPro"/>
</dbReference>
<evidence type="ECO:0000256" key="3">
    <source>
        <dbReference type="ARBA" id="ARBA00012715"/>
    </source>
</evidence>
<dbReference type="GO" id="GO:0006729">
    <property type="term" value="P:tetrahydrobiopterin biosynthetic process"/>
    <property type="evidence" value="ECO:0007669"/>
    <property type="project" value="TreeGrafter"/>
</dbReference>
<dbReference type="NCBIfam" id="NF006826">
    <property type="entry name" value="PRK09347.1-3"/>
    <property type="match status" value="1"/>
</dbReference>
<keyword evidence="7" id="KW-0289">Folate biosynthesis</keyword>
<dbReference type="STRING" id="1344416.A0A139AG57"/>
<comment type="function">
    <text evidence="10">GTP cyclohydrolase 1 is the first enzyme in the biosynthetic pathway leading to folic acid.</text>
</comment>
<feature type="compositionally biased region" description="Low complexity" evidence="11">
    <location>
        <begin position="140"/>
        <end position="154"/>
    </location>
</feature>
<dbReference type="GO" id="GO:0008270">
    <property type="term" value="F:zinc ion binding"/>
    <property type="evidence" value="ECO:0007669"/>
    <property type="project" value="TreeGrafter"/>
</dbReference>
<evidence type="ECO:0000256" key="4">
    <source>
        <dbReference type="ARBA" id="ARBA00017272"/>
    </source>
</evidence>
<dbReference type="FunFam" id="1.10.286.10:FF:000003">
    <property type="entry name" value="GTP cyclohydrolase 1"/>
    <property type="match status" value="1"/>
</dbReference>
<feature type="compositionally biased region" description="Basic and acidic residues" evidence="11">
    <location>
        <begin position="171"/>
        <end position="181"/>
    </location>
</feature>
<dbReference type="InterPro" id="IPR020602">
    <property type="entry name" value="GTP_CycHdrlase_I_dom"/>
</dbReference>
<evidence type="ECO:0000259" key="12">
    <source>
        <dbReference type="Pfam" id="PF01227"/>
    </source>
</evidence>
<protein>
    <recommendedName>
        <fullName evidence="4">GTP cyclohydrolase 1</fullName>
        <ecNumber evidence="3">3.5.4.16</ecNumber>
    </recommendedName>
    <alternativeName>
        <fullName evidence="9">GTP cyclohydrolase I</fullName>
    </alternativeName>
</protein>
<keyword evidence="6 13" id="KW-0378">Hydrolase</keyword>
<evidence type="ECO:0000256" key="5">
    <source>
        <dbReference type="ARBA" id="ARBA00022741"/>
    </source>
</evidence>
<dbReference type="NCBIfam" id="NF006825">
    <property type="entry name" value="PRK09347.1-2"/>
    <property type="match status" value="1"/>
</dbReference>
<dbReference type="Pfam" id="PF01227">
    <property type="entry name" value="GTP_cyclohydroI"/>
    <property type="match status" value="1"/>
</dbReference>
<evidence type="ECO:0000256" key="11">
    <source>
        <dbReference type="SAM" id="MobiDB-lite"/>
    </source>
</evidence>
<dbReference type="SUPFAM" id="SSF55620">
    <property type="entry name" value="Tetrahydrobiopterin biosynthesis enzymes-like"/>
    <property type="match status" value="1"/>
</dbReference>
<dbReference type="Proteomes" id="UP000070544">
    <property type="component" value="Unassembled WGS sequence"/>
</dbReference>
<feature type="domain" description="GTP cyclohydrolase I" evidence="12">
    <location>
        <begin position="188"/>
        <end position="361"/>
    </location>
</feature>
<dbReference type="AlphaFoldDB" id="A0A139AG57"/>
<dbReference type="FunFam" id="3.30.1130.10:FF:000012">
    <property type="entry name" value="GTP cyclohydrolase 1"/>
    <property type="match status" value="1"/>
</dbReference>
<feature type="region of interest" description="Disordered" evidence="11">
    <location>
        <begin position="1"/>
        <end position="120"/>
    </location>
</feature>
<dbReference type="HAMAP" id="MF_00223">
    <property type="entry name" value="FolE"/>
    <property type="match status" value="1"/>
</dbReference>
<dbReference type="EC" id="3.5.4.16" evidence="3"/>
<evidence type="ECO:0000256" key="6">
    <source>
        <dbReference type="ARBA" id="ARBA00022801"/>
    </source>
</evidence>
<proteinExistence type="inferred from homology"/>
<dbReference type="PROSITE" id="PS00860">
    <property type="entry name" value="GTP_CYCLOHYDROL_1_2"/>
    <property type="match status" value="1"/>
</dbReference>
<dbReference type="InterPro" id="IPR043134">
    <property type="entry name" value="GTP-CH-I_N"/>
</dbReference>
<evidence type="ECO:0000313" key="14">
    <source>
        <dbReference type="Proteomes" id="UP000070544"/>
    </source>
</evidence>
<dbReference type="PROSITE" id="PS00859">
    <property type="entry name" value="GTP_CYCLOHYDROL_1_1"/>
    <property type="match status" value="1"/>
</dbReference>
<feature type="compositionally biased region" description="Polar residues" evidence="11">
    <location>
        <begin position="107"/>
        <end position="116"/>
    </location>
</feature>
<dbReference type="CDD" id="cd00642">
    <property type="entry name" value="GTP_cyclohydro1"/>
    <property type="match status" value="1"/>
</dbReference>
<evidence type="ECO:0000256" key="8">
    <source>
        <dbReference type="ARBA" id="ARBA00023134"/>
    </source>
</evidence>
<feature type="region of interest" description="Disordered" evidence="11">
    <location>
        <begin position="134"/>
        <end position="181"/>
    </location>
</feature>
<evidence type="ECO:0000256" key="10">
    <source>
        <dbReference type="ARBA" id="ARBA00055676"/>
    </source>
</evidence>
<dbReference type="GO" id="GO:0003934">
    <property type="term" value="F:GTP cyclohydrolase I activity"/>
    <property type="evidence" value="ECO:0007669"/>
    <property type="project" value="UniProtKB-EC"/>
</dbReference>